<evidence type="ECO:0000313" key="4">
    <source>
        <dbReference type="Proteomes" id="UP001164746"/>
    </source>
</evidence>
<keyword evidence="1" id="KW-0479">Metal-binding</keyword>
<protein>
    <recommendedName>
        <fullName evidence="2">B box-type domain-containing protein</fullName>
    </recommendedName>
</protein>
<dbReference type="InterPro" id="IPR000315">
    <property type="entry name" value="Znf_B-box"/>
</dbReference>
<dbReference type="InterPro" id="IPR011042">
    <property type="entry name" value="6-blade_b-propeller_TolB-like"/>
</dbReference>
<dbReference type="PROSITE" id="PS50119">
    <property type="entry name" value="ZF_BBOX"/>
    <property type="match status" value="1"/>
</dbReference>
<reference evidence="3" key="1">
    <citation type="submission" date="2022-11" db="EMBL/GenBank/DDBJ databases">
        <title>Centuries of genome instability and evolution in soft-shell clam transmissible cancer (bioRxiv).</title>
        <authorList>
            <person name="Hart S.F.M."/>
            <person name="Yonemitsu M.A."/>
            <person name="Giersch R.M."/>
            <person name="Beal B.F."/>
            <person name="Arriagada G."/>
            <person name="Davis B.W."/>
            <person name="Ostrander E.A."/>
            <person name="Goff S.P."/>
            <person name="Metzger M.J."/>
        </authorList>
    </citation>
    <scope>NUCLEOTIDE SEQUENCE</scope>
    <source>
        <strain evidence="3">MELC-2E11</strain>
        <tissue evidence="3">Siphon/mantle</tissue>
    </source>
</reference>
<proteinExistence type="predicted"/>
<keyword evidence="4" id="KW-1185">Reference proteome</keyword>
<dbReference type="Gene3D" id="2.120.10.30">
    <property type="entry name" value="TolB, C-terminal domain"/>
    <property type="match status" value="1"/>
</dbReference>
<evidence type="ECO:0000259" key="2">
    <source>
        <dbReference type="PROSITE" id="PS50119"/>
    </source>
</evidence>
<dbReference type="Proteomes" id="UP001164746">
    <property type="component" value="Chromosome 11"/>
</dbReference>
<accession>A0ABY7FB67</accession>
<keyword evidence="1" id="KW-0862">Zinc</keyword>
<dbReference type="SUPFAM" id="SSF57845">
    <property type="entry name" value="B-box zinc-binding domain"/>
    <property type="match status" value="1"/>
</dbReference>
<name>A0ABY7FB67_MYAAR</name>
<dbReference type="SUPFAM" id="SSF63829">
    <property type="entry name" value="Calcium-dependent phosphotriesterase"/>
    <property type="match status" value="1"/>
</dbReference>
<gene>
    <name evidence="3" type="ORF">MAR_001251</name>
</gene>
<dbReference type="CDD" id="cd19756">
    <property type="entry name" value="Bbox2"/>
    <property type="match status" value="1"/>
</dbReference>
<dbReference type="Gene3D" id="3.30.160.60">
    <property type="entry name" value="Classic Zinc Finger"/>
    <property type="match status" value="1"/>
</dbReference>
<keyword evidence="1" id="KW-0863">Zinc-finger</keyword>
<dbReference type="Pfam" id="PF00643">
    <property type="entry name" value="zf-B_box"/>
    <property type="match status" value="1"/>
</dbReference>
<evidence type="ECO:0000313" key="3">
    <source>
        <dbReference type="EMBL" id="WAR19413.1"/>
    </source>
</evidence>
<feature type="domain" description="B box-type" evidence="2">
    <location>
        <begin position="24"/>
        <end position="64"/>
    </location>
</feature>
<evidence type="ECO:0000256" key="1">
    <source>
        <dbReference type="PROSITE-ProRule" id="PRU00024"/>
    </source>
</evidence>
<organism evidence="3 4">
    <name type="scientific">Mya arenaria</name>
    <name type="common">Soft-shell clam</name>
    <dbReference type="NCBI Taxonomy" id="6604"/>
    <lineage>
        <taxon>Eukaryota</taxon>
        <taxon>Metazoa</taxon>
        <taxon>Spiralia</taxon>
        <taxon>Lophotrochozoa</taxon>
        <taxon>Mollusca</taxon>
        <taxon>Bivalvia</taxon>
        <taxon>Autobranchia</taxon>
        <taxon>Heteroconchia</taxon>
        <taxon>Euheterodonta</taxon>
        <taxon>Imparidentia</taxon>
        <taxon>Neoheterodontei</taxon>
        <taxon>Myida</taxon>
        <taxon>Myoidea</taxon>
        <taxon>Myidae</taxon>
        <taxon>Mya</taxon>
    </lineage>
</organism>
<sequence>MAAGLSESVLNAGDFEYDFPCTECQEHGLNSEADFYCQHCTRQFCRLCVKQHDRFNSRHQILGAKKRDKWGKVKSTCKLHPGAELKVFCSTHGQPCCVTCQRELHRNCKNVILLQKMNSSSTPTHSGEPRGIDRARCTKSTVLTDVLPDKLYKIWMIQQLNVSLPNDTDACSIRGITVLPGGEIIITDHANSKLKLLSANYIVVDHFRVPLAPRGICNVVSDNQVAICFGGKEILFMEVRDRRLRMNRKLNLEHDCFYMSYREGHLYVSSIDSVYNYILSDQRVRDIGQRGREIVWEPGREIYKTLTGRIWAIAVSAGGGRLYINDYYNDTLVTVDIQGRVLATLKDENLKGTRCVHVSPSGNVFLCGSTSNTILQVDSEGKHRLTTLATKENGVPVCRPQALCFDSRTSSLLVGQHGTDNLLVLKLK</sequence>
<dbReference type="EMBL" id="CP111022">
    <property type="protein sequence ID" value="WAR19413.1"/>
    <property type="molecule type" value="Genomic_DNA"/>
</dbReference>